<dbReference type="Proteomes" id="UP001501771">
    <property type="component" value="Unassembled WGS sequence"/>
</dbReference>
<dbReference type="InterPro" id="IPR025443">
    <property type="entry name" value="DUF4307"/>
</dbReference>
<dbReference type="EMBL" id="BAAAQR010000003">
    <property type="protein sequence ID" value="GAA2142707.1"/>
    <property type="molecule type" value="Genomic_DNA"/>
</dbReference>
<sequence>MTSHDLADRYGAPAPWRRRAVIAATVVVAAAFLGWLAWTAWAHSTPAVDSDLVTYSIDGEHQATAKVDVRLKDESVHATCLLRAFAEDHAVVGELSFTPEYGADQPLVQTIRTERRATSVDLVGCTAPGEPRPR</sequence>
<evidence type="ECO:0000313" key="3">
    <source>
        <dbReference type="Proteomes" id="UP001501771"/>
    </source>
</evidence>
<organism evidence="2 3">
    <name type="scientific">Nocardioides koreensis</name>
    <dbReference type="NCBI Taxonomy" id="433651"/>
    <lineage>
        <taxon>Bacteria</taxon>
        <taxon>Bacillati</taxon>
        <taxon>Actinomycetota</taxon>
        <taxon>Actinomycetes</taxon>
        <taxon>Propionibacteriales</taxon>
        <taxon>Nocardioidaceae</taxon>
        <taxon>Nocardioides</taxon>
    </lineage>
</organism>
<keyword evidence="1" id="KW-1133">Transmembrane helix</keyword>
<gene>
    <name evidence="2" type="ORF">GCM10009844_14160</name>
</gene>
<name>A0ABN2ZIJ6_9ACTN</name>
<keyword evidence="3" id="KW-1185">Reference proteome</keyword>
<protein>
    <recommendedName>
        <fullName evidence="4">DUF4307 domain-containing protein</fullName>
    </recommendedName>
</protein>
<dbReference type="RefSeq" id="WP_344149510.1">
    <property type="nucleotide sequence ID" value="NZ_BAAAQR010000003.1"/>
</dbReference>
<evidence type="ECO:0000256" key="1">
    <source>
        <dbReference type="SAM" id="Phobius"/>
    </source>
</evidence>
<evidence type="ECO:0000313" key="2">
    <source>
        <dbReference type="EMBL" id="GAA2142707.1"/>
    </source>
</evidence>
<keyword evidence="1" id="KW-0812">Transmembrane</keyword>
<reference evidence="2 3" key="1">
    <citation type="journal article" date="2019" name="Int. J. Syst. Evol. Microbiol.">
        <title>The Global Catalogue of Microorganisms (GCM) 10K type strain sequencing project: providing services to taxonomists for standard genome sequencing and annotation.</title>
        <authorList>
            <consortium name="The Broad Institute Genomics Platform"/>
            <consortium name="The Broad Institute Genome Sequencing Center for Infectious Disease"/>
            <person name="Wu L."/>
            <person name="Ma J."/>
        </authorList>
    </citation>
    <scope>NUCLEOTIDE SEQUENCE [LARGE SCALE GENOMIC DNA]</scope>
    <source>
        <strain evidence="2 3">JCM 16022</strain>
    </source>
</reference>
<evidence type="ECO:0008006" key="4">
    <source>
        <dbReference type="Google" id="ProtNLM"/>
    </source>
</evidence>
<keyword evidence="1" id="KW-0472">Membrane</keyword>
<proteinExistence type="predicted"/>
<comment type="caution">
    <text evidence="2">The sequence shown here is derived from an EMBL/GenBank/DDBJ whole genome shotgun (WGS) entry which is preliminary data.</text>
</comment>
<feature type="transmembrane region" description="Helical" evidence="1">
    <location>
        <begin position="20"/>
        <end position="41"/>
    </location>
</feature>
<accession>A0ABN2ZIJ6</accession>
<dbReference type="Pfam" id="PF14155">
    <property type="entry name" value="DUF4307"/>
    <property type="match status" value="1"/>
</dbReference>